<protein>
    <submittedName>
        <fullName evidence="2">DUF1974 domain-containing protein</fullName>
    </submittedName>
</protein>
<name>A0A6N0HP09_9GAMM</name>
<proteinExistence type="predicted"/>
<dbReference type="KEGG" id="reo:HUE58_02350"/>
<dbReference type="Pfam" id="PF09317">
    <property type="entry name" value="ACDH_C"/>
    <property type="match status" value="1"/>
</dbReference>
<organism evidence="2 3">
    <name type="scientific">Candidatus Ruthia endofausta</name>
    <dbReference type="NCBI Taxonomy" id="2738852"/>
    <lineage>
        <taxon>Bacteria</taxon>
        <taxon>Pseudomonadati</taxon>
        <taxon>Pseudomonadota</taxon>
        <taxon>Gammaproteobacteria</taxon>
        <taxon>Candidatus Pseudothioglobaceae</taxon>
        <taxon>Candidatus Ruthturnera</taxon>
    </lineage>
</organism>
<dbReference type="GO" id="GO:0033539">
    <property type="term" value="P:fatty acid beta-oxidation using acyl-CoA dehydrogenase"/>
    <property type="evidence" value="ECO:0007669"/>
    <property type="project" value="InterPro"/>
</dbReference>
<dbReference type="GO" id="GO:0003995">
    <property type="term" value="F:acyl-CoA dehydrogenase activity"/>
    <property type="evidence" value="ECO:0007669"/>
    <property type="project" value="InterPro"/>
</dbReference>
<evidence type="ECO:0000313" key="3">
    <source>
        <dbReference type="Proteomes" id="UP000509429"/>
    </source>
</evidence>
<dbReference type="Proteomes" id="UP000509429">
    <property type="component" value="Chromosome"/>
</dbReference>
<evidence type="ECO:0000313" key="2">
    <source>
        <dbReference type="EMBL" id="QKQ24025.1"/>
    </source>
</evidence>
<accession>A0A6N0HP09</accession>
<sequence length="67" mass="7461">MIIFSQGLMRCNPFLKNELTSLENQDHVSFNKMLGKHLAYLSAVKAKSFILALNNGKVAIIPKNNKG</sequence>
<dbReference type="InterPro" id="IPR015396">
    <property type="entry name" value="FadE_C"/>
</dbReference>
<keyword evidence="3" id="KW-1185">Reference proteome</keyword>
<gene>
    <name evidence="2" type="ORF">HUE58_02350</name>
</gene>
<reference evidence="2 3" key="1">
    <citation type="submission" date="2020-05" db="EMBL/GenBank/DDBJ databases">
        <title>Horizontal transmission and recombination maintain forever young bacterial symbiont genomes.</title>
        <authorList>
            <person name="Russell S.L."/>
            <person name="Pepper-Tunick E."/>
            <person name="Svedberg J."/>
            <person name="Byrne A."/>
            <person name="Ruelas Castillo J."/>
            <person name="Vollmers C."/>
            <person name="Beinart R.A."/>
            <person name="Corbett-Detig R."/>
        </authorList>
    </citation>
    <scope>NUCLEOTIDE SEQUENCE [LARGE SCALE GENOMIC DNA]</scope>
    <source>
        <strain evidence="2">JDF_Ridge</strain>
    </source>
</reference>
<feature type="domain" description="Acyl-CoA dehydrogenase C-terminal bacterial-type" evidence="1">
    <location>
        <begin position="9"/>
        <end position="65"/>
    </location>
</feature>
<dbReference type="AlphaFoldDB" id="A0A6N0HP09"/>
<dbReference type="EMBL" id="CP054490">
    <property type="protein sequence ID" value="QKQ24025.1"/>
    <property type="molecule type" value="Genomic_DNA"/>
</dbReference>
<dbReference type="RefSeq" id="WP_174605464.1">
    <property type="nucleotide sequence ID" value="NZ_CP054490.1"/>
</dbReference>
<evidence type="ECO:0000259" key="1">
    <source>
        <dbReference type="Pfam" id="PF09317"/>
    </source>
</evidence>